<dbReference type="EMBL" id="PPFX01000061">
    <property type="protein sequence ID" value="PNU18623.1"/>
    <property type="molecule type" value="Genomic_DNA"/>
</dbReference>
<evidence type="ECO:0000313" key="2">
    <source>
        <dbReference type="Proteomes" id="UP000236340"/>
    </source>
</evidence>
<sequence>MFCPGDPIIDRSAEDLDIEHVADDSLFDFGLEGAFDSQIDGPLEDFLTGDLHPYGSVCAMV</sequence>
<dbReference type="AlphaFoldDB" id="A0A2K2H5Y8"/>
<gene>
    <name evidence="1" type="ORF">C2E25_16715</name>
</gene>
<dbReference type="Proteomes" id="UP000236340">
    <property type="component" value="Unassembled WGS sequence"/>
</dbReference>
<name>A0A2K2H5Y8_9BACT</name>
<organism evidence="1 2">
    <name type="scientific">Geothermobacter hydrogeniphilus</name>
    <dbReference type="NCBI Taxonomy" id="1969733"/>
    <lineage>
        <taxon>Bacteria</taxon>
        <taxon>Pseudomonadati</taxon>
        <taxon>Thermodesulfobacteriota</taxon>
        <taxon>Desulfuromonadia</taxon>
        <taxon>Desulfuromonadales</taxon>
        <taxon>Geothermobacteraceae</taxon>
        <taxon>Geothermobacter</taxon>
    </lineage>
</organism>
<comment type="caution">
    <text evidence="1">The sequence shown here is derived from an EMBL/GenBank/DDBJ whole genome shotgun (WGS) entry which is preliminary data.</text>
</comment>
<evidence type="ECO:0000313" key="1">
    <source>
        <dbReference type="EMBL" id="PNU18623.1"/>
    </source>
</evidence>
<protein>
    <submittedName>
        <fullName evidence="1">Uncharacterized protein</fullName>
    </submittedName>
</protein>
<accession>A0A2K2H5Y8</accession>
<proteinExistence type="predicted"/>
<reference evidence="1 2" key="1">
    <citation type="journal article" date="2018" name="Genome Announc.">
        <title>Genome Sequence of Geothermobacter sp. HR-1 Iron Reducer from the Loihi Seamount.</title>
        <authorList>
            <person name="Smith H."/>
            <person name="Abuyen K."/>
            <person name="Tremblay J."/>
            <person name="Savalia P."/>
            <person name="Perez-Rodriguez I."/>
            <person name="Emerson D."/>
            <person name="Tully B."/>
            <person name="Amend J."/>
        </authorList>
    </citation>
    <scope>NUCLEOTIDE SEQUENCE [LARGE SCALE GENOMIC DNA]</scope>
    <source>
        <strain evidence="1 2">HR-1</strain>
    </source>
</reference>